<dbReference type="CDD" id="cd07436">
    <property type="entry name" value="PHP_PolX"/>
    <property type="match status" value="1"/>
</dbReference>
<evidence type="ECO:0000259" key="1">
    <source>
        <dbReference type="SMART" id="SM00481"/>
    </source>
</evidence>
<dbReference type="InterPro" id="IPR047967">
    <property type="entry name" value="PolX_PHP"/>
</dbReference>
<dbReference type="InterPro" id="IPR027421">
    <property type="entry name" value="DNA_pol_lamdba_lyase_dom_sf"/>
</dbReference>
<keyword evidence="3" id="KW-1185">Reference proteome</keyword>
<dbReference type="Pfam" id="PF02811">
    <property type="entry name" value="PHP"/>
    <property type="match status" value="1"/>
</dbReference>
<gene>
    <name evidence="2" type="ORF">ESP62_008855</name>
</gene>
<dbReference type="InterPro" id="IPR017078">
    <property type="entry name" value="UCP036978_PHPhdr"/>
</dbReference>
<dbReference type="Gene3D" id="3.20.20.140">
    <property type="entry name" value="Metal-dependent hydrolases"/>
    <property type="match status" value="1"/>
</dbReference>
<dbReference type="NCBIfam" id="NF005928">
    <property type="entry name" value="PRK07945.1"/>
    <property type="match status" value="1"/>
</dbReference>
<dbReference type="GO" id="GO:0008270">
    <property type="term" value="F:zinc ion binding"/>
    <property type="evidence" value="ECO:0007669"/>
    <property type="project" value="TreeGrafter"/>
</dbReference>
<dbReference type="AlphaFoldDB" id="A0A641AMV3"/>
<evidence type="ECO:0000313" key="3">
    <source>
        <dbReference type="Proteomes" id="UP001515100"/>
    </source>
</evidence>
<sequence length="342" mass="37527">MEDLGAVDALKEIAFWLERSRSSSYRVEAFRNAAAAIEHLSDDEIATRTRNGALKRLKGVGDRTFGVIRQVVDGVVPDYLAELRDEGASPLASGGADLRARLRGDLHSHSDWSDGGSSIAEMARVARWRGREYQVLTDHSPRLTIAHGLTAERLAEQLDVVAEVDAEHDDFRLLSGIEVDIHDDGSLDQTDEMLDRLDVVVASVHSKLRMDRTAMTRRMMTAVADPHTNVLGHCTGRLVEGGRGKRPQSEFNAKAVFAACAEFDVAVEINSRPERQDPPDPLIQLALDAGCLFAIDTDAHAPGQLDFLDLGAERADAAGVPADRIVTTWPVDRLLEWSHAKR</sequence>
<dbReference type="SUPFAM" id="SSF89550">
    <property type="entry name" value="PHP domain-like"/>
    <property type="match status" value="1"/>
</dbReference>
<dbReference type="InterPro" id="IPR003141">
    <property type="entry name" value="Pol/His_phosphatase_N"/>
</dbReference>
<dbReference type="InterPro" id="IPR016195">
    <property type="entry name" value="Pol/histidinol_Pase-like"/>
</dbReference>
<dbReference type="SMART" id="SM00481">
    <property type="entry name" value="POLIIIAc"/>
    <property type="match status" value="1"/>
</dbReference>
<accession>A0A641AMV3</accession>
<name>A0A641AMV3_9ACTN</name>
<evidence type="ECO:0000313" key="2">
    <source>
        <dbReference type="EMBL" id="KAA1378453.1"/>
    </source>
</evidence>
<comment type="caution">
    <text evidence="2">The sequence shown here is derived from an EMBL/GenBank/DDBJ whole genome shotgun (WGS) entry which is preliminary data.</text>
</comment>
<dbReference type="GO" id="GO:0005829">
    <property type="term" value="C:cytosol"/>
    <property type="evidence" value="ECO:0007669"/>
    <property type="project" value="TreeGrafter"/>
</dbReference>
<dbReference type="InterPro" id="IPR010996">
    <property type="entry name" value="HHH_MUS81"/>
</dbReference>
<dbReference type="GO" id="GO:0042578">
    <property type="term" value="F:phosphoric ester hydrolase activity"/>
    <property type="evidence" value="ECO:0007669"/>
    <property type="project" value="TreeGrafter"/>
</dbReference>
<organism evidence="2 3">
    <name type="scientific">Aeromicrobium fastidiosum</name>
    <dbReference type="NCBI Taxonomy" id="52699"/>
    <lineage>
        <taxon>Bacteria</taxon>
        <taxon>Bacillati</taxon>
        <taxon>Actinomycetota</taxon>
        <taxon>Actinomycetes</taxon>
        <taxon>Propionibacteriales</taxon>
        <taxon>Nocardioidaceae</taxon>
        <taxon>Aeromicrobium</taxon>
    </lineage>
</organism>
<protein>
    <submittedName>
        <fullName evidence="2">PHP domain-containing protein</fullName>
    </submittedName>
</protein>
<dbReference type="Proteomes" id="UP001515100">
    <property type="component" value="Unassembled WGS sequence"/>
</dbReference>
<proteinExistence type="predicted"/>
<dbReference type="InterPro" id="IPR004013">
    <property type="entry name" value="PHP_dom"/>
</dbReference>
<dbReference type="PIRSF" id="PIRSF036978">
    <property type="entry name" value="UCP036978_PHPhdr"/>
    <property type="match status" value="1"/>
</dbReference>
<dbReference type="SUPFAM" id="SSF47802">
    <property type="entry name" value="DNA polymerase beta, N-terminal domain-like"/>
    <property type="match status" value="1"/>
</dbReference>
<reference evidence="2" key="1">
    <citation type="submission" date="2019-09" db="EMBL/GenBank/DDBJ databases">
        <authorList>
            <person name="Li J."/>
        </authorList>
    </citation>
    <scope>NUCLEOTIDE SEQUENCE [LARGE SCALE GENOMIC DNA]</scope>
    <source>
        <strain evidence="2">NRBC 14897</strain>
    </source>
</reference>
<dbReference type="OrthoDB" id="9808747at2"/>
<dbReference type="PANTHER" id="PTHR36928">
    <property type="entry name" value="PHOSPHATASE YCDX-RELATED"/>
    <property type="match status" value="1"/>
</dbReference>
<dbReference type="Pfam" id="PF14716">
    <property type="entry name" value="HHH_8"/>
    <property type="match status" value="1"/>
</dbReference>
<dbReference type="FunFam" id="3.20.20.140:FF:000047">
    <property type="entry name" value="PHP domain-containing protein"/>
    <property type="match status" value="1"/>
</dbReference>
<dbReference type="RefSeq" id="WP_129182627.1">
    <property type="nucleotide sequence ID" value="NZ_JAGIOG010000001.1"/>
</dbReference>
<feature type="domain" description="Polymerase/histidinol phosphatase N-terminal" evidence="1">
    <location>
        <begin position="104"/>
        <end position="183"/>
    </location>
</feature>
<dbReference type="PANTHER" id="PTHR36928:SF1">
    <property type="entry name" value="PHOSPHATASE YCDX-RELATED"/>
    <property type="match status" value="1"/>
</dbReference>
<dbReference type="InterPro" id="IPR050243">
    <property type="entry name" value="PHP_phosphatase"/>
</dbReference>
<dbReference type="Gene3D" id="1.10.150.110">
    <property type="entry name" value="DNA polymerase beta, N-terminal domain-like"/>
    <property type="match status" value="1"/>
</dbReference>
<dbReference type="EMBL" id="SDPP02000002">
    <property type="protein sequence ID" value="KAA1378453.1"/>
    <property type="molecule type" value="Genomic_DNA"/>
</dbReference>